<feature type="transmembrane region" description="Helical" evidence="1">
    <location>
        <begin position="7"/>
        <end position="26"/>
    </location>
</feature>
<proteinExistence type="predicted"/>
<gene>
    <name evidence="2" type="ORF">UT11_C0014G0007</name>
</gene>
<feature type="transmembrane region" description="Helical" evidence="1">
    <location>
        <begin position="94"/>
        <end position="112"/>
    </location>
</feature>
<feature type="transmembrane region" description="Helical" evidence="1">
    <location>
        <begin position="904"/>
        <end position="925"/>
    </location>
</feature>
<keyword evidence="1" id="KW-0812">Transmembrane</keyword>
<feature type="transmembrane region" description="Helical" evidence="1">
    <location>
        <begin position="215"/>
        <end position="234"/>
    </location>
</feature>
<feature type="transmembrane region" description="Helical" evidence="1">
    <location>
        <begin position="282"/>
        <end position="300"/>
    </location>
</feature>
<evidence type="ECO:0000313" key="2">
    <source>
        <dbReference type="EMBL" id="KKQ90043.1"/>
    </source>
</evidence>
<evidence type="ECO:0000313" key="3">
    <source>
        <dbReference type="Proteomes" id="UP000033934"/>
    </source>
</evidence>
<accession>A0A0G0LDR8</accession>
<feature type="transmembrane region" description="Helical" evidence="1">
    <location>
        <begin position="353"/>
        <end position="371"/>
    </location>
</feature>
<feature type="transmembrane region" description="Helical" evidence="1">
    <location>
        <begin position="307"/>
        <end position="323"/>
    </location>
</feature>
<feature type="transmembrane region" description="Helical" evidence="1">
    <location>
        <begin position="170"/>
        <end position="186"/>
    </location>
</feature>
<comment type="caution">
    <text evidence="2">The sequence shown here is derived from an EMBL/GenBank/DDBJ whole genome shotgun (WGS) entry which is preliminary data.</text>
</comment>
<sequence length="934" mass="106961">MIKYKNTFFWLVLVGSILFIYGRWLLPGDLTWGDWSTWPKAALLEWRQFNIWWDQTTLGRSFLDLGSALWAPFFWLGGQLAHFLNLPFNVISRILWYGPFIFFSLISMPIFWKEIISKSSDGWFIATFLYTINTYALLLTMGGHISVAMVLAMAPLLVAISIKAIRSKQVVWILTSTLLWIIASYYEPRITLLVIFLTLVSACIFLTRKNLWRTFIIFGWYGLSLVLAHLWWVIPLLTQKSNTLIPSTHLSVDKSYIDFTHALLLYHPQWPNNVLGQINSVPIIYVVFPVMIIIVNWLAWKKNQFKKTIAILSLLYLLGAFLSKGDNPPFGGIYHFLFDHFVFFKPFRDASKFMLFLMFASSIIIGLGFHLWQTKSKVFKTSLGLLAAIAYLLIIFVPALELPTMGTFSAKTKPQAYKEVDRIIKDNQNFSRTIWMPRPSRFSFFSSQHPNINLTETLYNDWVNFTSNAGEGINFISSPIANLMFDTASVQYLAIPYDSENDIYKDYKPQKEYIAAASSASWLKLSNNGNVQMFENSGYYPKISISNNLNVLSSYDLYPEFLDQHLIQDKYPSYIFSDQKSDKLAMPQPTNLISGLEDIKTINATTYQAKLPIYLSGEYNIEKAADISSIHIGNQVVADNRTYLKAGKHDVVIYKNITSLPQQNLFLDQSIYNCGSSNDVAVFNQTYYDERQIQLLSNGHVSCMAIELSNLTPGRQYEFLLKGDLVGSGKFTIKSVTDSGDNKATDYEYAQDEANYSTYLQFKTVKNVQSATLFLQIVGENAKMIVNQLNLIGPINQLSPDSVLLLNTSHNSTDAQQVQPKITQESPSHYQVSFFDVRHPFYLNLSTTYHPNWQASIINNNKAERITQHFIQAGWANGWQVNKTGDFIIDIVFTPLDSFNRWKYVSLSWLMILFGLLLLSTIARFKKYKPKAQH</sequence>
<dbReference type="Proteomes" id="UP000033934">
    <property type="component" value="Unassembled WGS sequence"/>
</dbReference>
<organism evidence="2 3">
    <name type="scientific">Berkelbacteria bacterium GW2011_GWA2_38_9</name>
    <dbReference type="NCBI Taxonomy" id="1618334"/>
    <lineage>
        <taxon>Bacteria</taxon>
        <taxon>Candidatus Berkelbacteria</taxon>
    </lineage>
</organism>
<protein>
    <recommendedName>
        <fullName evidence="4">Membrane protein 6-pyruvoyl-tetrahydropterin synthase-related domain-containing protein</fullName>
    </recommendedName>
</protein>
<dbReference type="AlphaFoldDB" id="A0A0G0LDR8"/>
<feature type="transmembrane region" description="Helical" evidence="1">
    <location>
        <begin position="132"/>
        <end position="158"/>
    </location>
</feature>
<dbReference type="EMBL" id="LBVO01000014">
    <property type="protein sequence ID" value="KKQ90043.1"/>
    <property type="molecule type" value="Genomic_DNA"/>
</dbReference>
<reference evidence="2 3" key="1">
    <citation type="journal article" date="2015" name="Nature">
        <title>rRNA introns, odd ribosomes, and small enigmatic genomes across a large radiation of phyla.</title>
        <authorList>
            <person name="Brown C.T."/>
            <person name="Hug L.A."/>
            <person name="Thomas B.C."/>
            <person name="Sharon I."/>
            <person name="Castelle C.J."/>
            <person name="Singh A."/>
            <person name="Wilkins M.J."/>
            <person name="Williams K.H."/>
            <person name="Banfield J.F."/>
        </authorList>
    </citation>
    <scope>NUCLEOTIDE SEQUENCE [LARGE SCALE GENOMIC DNA]</scope>
</reference>
<evidence type="ECO:0000256" key="1">
    <source>
        <dbReference type="SAM" id="Phobius"/>
    </source>
</evidence>
<keyword evidence="1" id="KW-1133">Transmembrane helix</keyword>
<feature type="transmembrane region" description="Helical" evidence="1">
    <location>
        <begin position="383"/>
        <end position="400"/>
    </location>
</feature>
<feature type="transmembrane region" description="Helical" evidence="1">
    <location>
        <begin position="192"/>
        <end position="208"/>
    </location>
</feature>
<keyword evidence="1" id="KW-0472">Membrane</keyword>
<feature type="transmembrane region" description="Helical" evidence="1">
    <location>
        <begin position="68"/>
        <end position="87"/>
    </location>
</feature>
<name>A0A0G0LDR8_9BACT</name>
<evidence type="ECO:0008006" key="4">
    <source>
        <dbReference type="Google" id="ProtNLM"/>
    </source>
</evidence>